<dbReference type="InterPro" id="IPR003646">
    <property type="entry name" value="SH3-like_bac-type"/>
</dbReference>
<dbReference type="AlphaFoldDB" id="A0A1R4GWU5"/>
<protein>
    <submittedName>
        <fullName evidence="2">Peptidase M15B and M15C, D,D-carboxypeptidase VanY/endolysins</fullName>
    </submittedName>
</protein>
<dbReference type="Gene3D" id="3.30.1380.10">
    <property type="match status" value="1"/>
</dbReference>
<dbReference type="Pfam" id="PF02557">
    <property type="entry name" value="VanY"/>
    <property type="match status" value="1"/>
</dbReference>
<dbReference type="InterPro" id="IPR006311">
    <property type="entry name" value="TAT_signal"/>
</dbReference>
<feature type="domain" description="SH3b" evidence="1">
    <location>
        <begin position="121"/>
        <end position="185"/>
    </location>
</feature>
<sequence length="419" mass="45576">METTPAAPMAETTLDRRRLLAVVAVAAASLLGGAGTLLTPEAAVAASTKIKTTANLNVRARAAAAGAKLGTLAKGTTVTSTGRASNGWYRISYRGKTGYVSHRYVKVLPAAKRATPPKVTKISARVKTLAALNVRSSASSHGKHLGTLTKNAKFTATGVAANGWYRLSYRGRTGYVSHRYLTADLSSDPAYTSTRNGLPTSARYYFSTNGSDVAHLANGALMIGDLPAGTVAWRDVRWEKKHATPKGWYCVRTAGATGWVRASTLRRSQPRTSTWPGRTTAAQIRKMANGRLPSANLVAISWDPGRNLIAGPALSDLTQLNAAFKKKFGRNLQIDLTYRTRGTQEYLYRELGPMIAAKPGTSNHGWGLAIDFPETRDYGFGGTYYLWLKAHSKSHGWVHHKIYEQGSRYAEAWHFEYIR</sequence>
<keyword evidence="2" id="KW-0378">Hydrolase</keyword>
<reference evidence="2 3" key="1">
    <citation type="submission" date="2017-02" db="EMBL/GenBank/DDBJ databases">
        <authorList>
            <person name="Peterson S.W."/>
        </authorList>
    </citation>
    <scope>NUCLEOTIDE SEQUENCE [LARGE SCALE GENOMIC DNA]</scope>
    <source>
        <strain evidence="2 3">B Ar 00.02</strain>
    </source>
</reference>
<evidence type="ECO:0000313" key="2">
    <source>
        <dbReference type="EMBL" id="SJM72677.1"/>
    </source>
</evidence>
<proteinExistence type="predicted"/>
<dbReference type="SMART" id="SM00287">
    <property type="entry name" value="SH3b"/>
    <property type="match status" value="2"/>
</dbReference>
<gene>
    <name evidence="2" type="ORF">FM101_15615</name>
</gene>
<dbReference type="InterPro" id="IPR036028">
    <property type="entry name" value="SH3-like_dom_sf"/>
</dbReference>
<dbReference type="GO" id="GO:0004180">
    <property type="term" value="F:carboxypeptidase activity"/>
    <property type="evidence" value="ECO:0007669"/>
    <property type="project" value="UniProtKB-KW"/>
</dbReference>
<dbReference type="Proteomes" id="UP000195913">
    <property type="component" value="Unassembled WGS sequence"/>
</dbReference>
<feature type="domain" description="SH3b" evidence="1">
    <location>
        <begin position="46"/>
        <end position="109"/>
    </location>
</feature>
<dbReference type="Gene3D" id="2.30.30.40">
    <property type="entry name" value="SH3 Domains"/>
    <property type="match status" value="2"/>
</dbReference>
<keyword evidence="2" id="KW-0645">Protease</keyword>
<dbReference type="PANTHER" id="PTHR34408">
    <property type="entry name" value="FAMILY PROTEIN, PUTATIVE-RELATED"/>
    <property type="match status" value="1"/>
</dbReference>
<dbReference type="PROSITE" id="PS51781">
    <property type="entry name" value="SH3B"/>
    <property type="match status" value="2"/>
</dbReference>
<keyword evidence="2" id="KW-0121">Carboxypeptidase</keyword>
<dbReference type="SUPFAM" id="SSF50044">
    <property type="entry name" value="SH3-domain"/>
    <property type="match status" value="1"/>
</dbReference>
<evidence type="ECO:0000313" key="3">
    <source>
        <dbReference type="Proteomes" id="UP000195913"/>
    </source>
</evidence>
<dbReference type="PANTHER" id="PTHR34408:SF1">
    <property type="entry name" value="GLYCOSYL HYDROLASE FAMILY 19 DOMAIN-CONTAINING PROTEIN HI_1415"/>
    <property type="match status" value="1"/>
</dbReference>
<dbReference type="SUPFAM" id="SSF55166">
    <property type="entry name" value="Hedgehog/DD-peptidase"/>
    <property type="match status" value="1"/>
</dbReference>
<dbReference type="CDD" id="cd14814">
    <property type="entry name" value="Peptidase_M15"/>
    <property type="match status" value="1"/>
</dbReference>
<dbReference type="InterPro" id="IPR052354">
    <property type="entry name" value="Cell_Wall_Dynamics_Protein"/>
</dbReference>
<dbReference type="Pfam" id="PF08239">
    <property type="entry name" value="SH3_3"/>
    <property type="match status" value="2"/>
</dbReference>
<dbReference type="InterPro" id="IPR009045">
    <property type="entry name" value="Zn_M74/Hedgehog-like"/>
</dbReference>
<name>A0A1R4GWU5_9MICC</name>
<keyword evidence="3" id="KW-1185">Reference proteome</keyword>
<dbReference type="GO" id="GO:0006508">
    <property type="term" value="P:proteolysis"/>
    <property type="evidence" value="ECO:0007669"/>
    <property type="project" value="InterPro"/>
</dbReference>
<dbReference type="InterPro" id="IPR003709">
    <property type="entry name" value="VanY-like_core_dom"/>
</dbReference>
<dbReference type="PROSITE" id="PS51318">
    <property type="entry name" value="TAT"/>
    <property type="match status" value="1"/>
</dbReference>
<dbReference type="RefSeq" id="WP_158225907.1">
    <property type="nucleotide sequence ID" value="NZ_FUHW01000053.1"/>
</dbReference>
<dbReference type="EMBL" id="FUHW01000053">
    <property type="protein sequence ID" value="SJM72677.1"/>
    <property type="molecule type" value="Genomic_DNA"/>
</dbReference>
<evidence type="ECO:0000259" key="1">
    <source>
        <dbReference type="PROSITE" id="PS51781"/>
    </source>
</evidence>
<accession>A0A1R4GWU5</accession>
<organism evidence="2 3">
    <name type="scientific">Arthrobacter rhombi</name>
    <dbReference type="NCBI Taxonomy" id="71253"/>
    <lineage>
        <taxon>Bacteria</taxon>
        <taxon>Bacillati</taxon>
        <taxon>Actinomycetota</taxon>
        <taxon>Actinomycetes</taxon>
        <taxon>Micrococcales</taxon>
        <taxon>Micrococcaceae</taxon>
        <taxon>Arthrobacter</taxon>
    </lineage>
</organism>